<protein>
    <submittedName>
        <fullName evidence="2">Uncharacterized protein</fullName>
    </submittedName>
</protein>
<feature type="compositionally biased region" description="Basic and acidic residues" evidence="1">
    <location>
        <begin position="158"/>
        <end position="181"/>
    </location>
</feature>
<feature type="region of interest" description="Disordered" evidence="1">
    <location>
        <begin position="1"/>
        <end position="30"/>
    </location>
</feature>
<proteinExistence type="predicted"/>
<feature type="region of interest" description="Disordered" evidence="1">
    <location>
        <begin position="44"/>
        <end position="72"/>
    </location>
</feature>
<feature type="region of interest" description="Disordered" evidence="1">
    <location>
        <begin position="158"/>
        <end position="185"/>
    </location>
</feature>
<evidence type="ECO:0000256" key="1">
    <source>
        <dbReference type="SAM" id="MobiDB-lite"/>
    </source>
</evidence>
<evidence type="ECO:0000313" key="2">
    <source>
        <dbReference type="EMBL" id="OGE18670.1"/>
    </source>
</evidence>
<dbReference type="Proteomes" id="UP000176336">
    <property type="component" value="Unassembled WGS sequence"/>
</dbReference>
<name>A0A1F5IQS9_9BACT</name>
<organism evidence="2 3">
    <name type="scientific">Candidatus Daviesbacteria bacterium RIFCSPHIGHO2_01_FULL_41_23</name>
    <dbReference type="NCBI Taxonomy" id="1797764"/>
    <lineage>
        <taxon>Bacteria</taxon>
        <taxon>Candidatus Daviesiibacteriota</taxon>
    </lineage>
</organism>
<accession>A0A1F5IQS9</accession>
<dbReference type="EMBL" id="MFCR01000011">
    <property type="protein sequence ID" value="OGE18670.1"/>
    <property type="molecule type" value="Genomic_DNA"/>
</dbReference>
<comment type="caution">
    <text evidence="2">The sequence shown here is derived from an EMBL/GenBank/DDBJ whole genome shotgun (WGS) entry which is preliminary data.</text>
</comment>
<reference evidence="2 3" key="1">
    <citation type="journal article" date="2016" name="Nat. Commun.">
        <title>Thousands of microbial genomes shed light on interconnected biogeochemical processes in an aquifer system.</title>
        <authorList>
            <person name="Anantharaman K."/>
            <person name="Brown C.T."/>
            <person name="Hug L.A."/>
            <person name="Sharon I."/>
            <person name="Castelle C.J."/>
            <person name="Probst A.J."/>
            <person name="Thomas B.C."/>
            <person name="Singh A."/>
            <person name="Wilkins M.J."/>
            <person name="Karaoz U."/>
            <person name="Brodie E.L."/>
            <person name="Williams K.H."/>
            <person name="Hubbard S.S."/>
            <person name="Banfield J.F."/>
        </authorList>
    </citation>
    <scope>NUCLEOTIDE SEQUENCE [LARGE SCALE GENOMIC DNA]</scope>
</reference>
<sequence>MTEIAPAGRTAVLERPTAQSGGSGLSEADRARLAAIKQAVSQAVGPGVPVGGGGTPPEGPRAPEPTFGPEWEASPERGRAVAREIIRLETTLSYDERYKVKIGDLSTSNPEIYSEKNGTYLDQLYKDLQAYVVMICQKRGEEDPFDPRKVYEEIKEAMRAEAEGSPPKEESEKETNQREADEAYLSSKTAAEHKLEIANLKVKSESDDTLPEDRAEIEEKLLIYFRAAKRKNLLLGADKILESVYQTHVIGMPSNRPEDEEMAPAAKPLYETVRLVNEAVEQATTASQAVYRLLREDPEFATANPELVWLKDVYEPYITRAKQRIERFMYGFAQPEYKQGEFEPEADRQTVGRMGRETYWRPSSWASYYTITATNPEQFRTAVDTFLQMVRTGSIGKSPDDLYQDLINFKKALGAAGAVQERRGAITHEELEELRVEFEGISYAFGADYNNEDYNPEGFYKYMQAMTKDEGPERWIGLARSRGGQVAYDLKWFDRVSQQAVSTLLHNACGSRGQIGNDTITQHFLQDQIKEIQIEKSMGVMIKDYNPKDTNPNSPVKLSNSRVAEAKRRVYRKKNLGRIGLHITDEEFAALYEGFDKGDAHINNYLRFVDYDQSKFPKSLKDSIELGRVQLLVQKLDLETVARLKISVPGEAFPGLSEKDRVIYKEAYDQAKTSFDIAFQMVGISCEKVRRGGGIFYVDRNVRFQAYQRVRTKELDRIHQQIENDIKSGSIKDKNRKKKAVNNLTKNEQELYENKDSDAYYRKLSLKEKGALWSQSEWLGWLISEIRDGRKLDAFSKEEQDFYHGLGTIDKNGQFHKAPVSADGTVIPTVTDADRKDYVDHMPIFLAENFVQFADTWTKIKYADDAEIWNGPEFAKHLSDISKDADIWKDPKLAKQLEGMLQDASLQSTPLKDVPNFKAMYRTAMSTKARRVAVSEIKNNGFQARLLDADYNINGQLLGSFRLMTLKTPTLQAEGTYGPFSTREVPVDFQTAVSHIYSRWTSHTYWGYQNENRHYLLAPHIFEQARQIRAGLLPPEKADLLATQLLIIDPTLKRVASLAGDQEQREISLMQAAVEGSLQGHWRINRELCEAFLPKDGNPDKMRLGFNMEDWGGQSRFVIQIKALAASQPKRFSRRLSAMIAEMPMEVSSMPAIWGQEGVMGAIEMFADPIGKIAHQKVVSKLGINKFVDQMYYGWMLFGALVGYVDKEKGISIEGLFEKPTNNADKLWLFYEKLSQIGEHPDKLNEILYGLKESLGRLERVMQLMRTMGTDARNSQGALFLEDKDIFLPDGSYNTKIAFDKNTGTSRHSQRILFDTYMDWLLSRETGGGVESYQSEAYYYKLLNKPITWFDTESQEHRTGTLKDWLFDKMGR</sequence>
<gene>
    <name evidence="2" type="ORF">A2871_04190</name>
</gene>
<evidence type="ECO:0000313" key="3">
    <source>
        <dbReference type="Proteomes" id="UP000176336"/>
    </source>
</evidence>